<comment type="catalytic activity">
    <reaction evidence="10">
        <text>L-threonyl-[protein] + FAD = FMN-L-threonyl-[protein] + AMP + H(+)</text>
        <dbReference type="Rhea" id="RHEA:36847"/>
        <dbReference type="Rhea" id="RHEA-COMP:11060"/>
        <dbReference type="Rhea" id="RHEA-COMP:11061"/>
        <dbReference type="ChEBI" id="CHEBI:15378"/>
        <dbReference type="ChEBI" id="CHEBI:30013"/>
        <dbReference type="ChEBI" id="CHEBI:57692"/>
        <dbReference type="ChEBI" id="CHEBI:74257"/>
        <dbReference type="ChEBI" id="CHEBI:456215"/>
        <dbReference type="EC" id="2.7.1.180"/>
    </reaction>
</comment>
<keyword evidence="4" id="KW-0285">Flavoprotein</keyword>
<keyword evidence="5 11" id="KW-0808">Transferase</keyword>
<evidence type="ECO:0000256" key="9">
    <source>
        <dbReference type="ARBA" id="ARBA00031306"/>
    </source>
</evidence>
<dbReference type="GO" id="GO:0016740">
    <property type="term" value="F:transferase activity"/>
    <property type="evidence" value="ECO:0007669"/>
    <property type="project" value="UniProtKB-KW"/>
</dbReference>
<reference evidence="11 12" key="1">
    <citation type="submission" date="2019-12" db="EMBL/GenBank/DDBJ databases">
        <authorList>
            <person name="Huq M.A."/>
        </authorList>
    </citation>
    <scope>NUCLEOTIDE SEQUENCE [LARGE SCALE GENOMIC DNA]</scope>
    <source>
        <strain evidence="11 12">MAH-18</strain>
    </source>
</reference>
<dbReference type="PANTHER" id="PTHR30040">
    <property type="entry name" value="THIAMINE BIOSYNTHESIS LIPOPROTEIN APBE"/>
    <property type="match status" value="1"/>
</dbReference>
<dbReference type="EMBL" id="WSEK01000004">
    <property type="protein sequence ID" value="MVQ50992.1"/>
    <property type="molecule type" value="Genomic_DNA"/>
</dbReference>
<name>A0A6L6XW03_9ACTN</name>
<evidence type="ECO:0000256" key="7">
    <source>
        <dbReference type="ARBA" id="ARBA00022827"/>
    </source>
</evidence>
<dbReference type="PANTHER" id="PTHR30040:SF2">
    <property type="entry name" value="FAD:PROTEIN FMN TRANSFERASE"/>
    <property type="match status" value="1"/>
</dbReference>
<dbReference type="GO" id="GO:0046872">
    <property type="term" value="F:metal ion binding"/>
    <property type="evidence" value="ECO:0007669"/>
    <property type="project" value="UniProtKB-KW"/>
</dbReference>
<accession>A0A6L6XW03</accession>
<evidence type="ECO:0000256" key="2">
    <source>
        <dbReference type="ARBA" id="ARBA00011955"/>
    </source>
</evidence>
<comment type="cofactor">
    <cofactor evidence="1">
        <name>Mg(2+)</name>
        <dbReference type="ChEBI" id="CHEBI:18420"/>
    </cofactor>
</comment>
<evidence type="ECO:0000313" key="12">
    <source>
        <dbReference type="Proteomes" id="UP000473525"/>
    </source>
</evidence>
<dbReference type="SUPFAM" id="SSF143631">
    <property type="entry name" value="ApbE-like"/>
    <property type="match status" value="1"/>
</dbReference>
<dbReference type="RefSeq" id="WP_157344219.1">
    <property type="nucleotide sequence ID" value="NZ_WSEK01000004.1"/>
</dbReference>
<evidence type="ECO:0000313" key="11">
    <source>
        <dbReference type="EMBL" id="MVQ50992.1"/>
    </source>
</evidence>
<evidence type="ECO:0000256" key="4">
    <source>
        <dbReference type="ARBA" id="ARBA00022630"/>
    </source>
</evidence>
<dbReference type="EC" id="2.7.1.180" evidence="2"/>
<dbReference type="AlphaFoldDB" id="A0A6L6XW03"/>
<keyword evidence="12" id="KW-1185">Reference proteome</keyword>
<keyword evidence="8" id="KW-0460">Magnesium</keyword>
<organism evidence="11 12">
    <name type="scientific">Nocardioides agri</name>
    <dbReference type="NCBI Taxonomy" id="2682843"/>
    <lineage>
        <taxon>Bacteria</taxon>
        <taxon>Bacillati</taxon>
        <taxon>Actinomycetota</taxon>
        <taxon>Actinomycetes</taxon>
        <taxon>Propionibacteriales</taxon>
        <taxon>Nocardioidaceae</taxon>
        <taxon>Nocardioides</taxon>
    </lineage>
</organism>
<evidence type="ECO:0000256" key="10">
    <source>
        <dbReference type="ARBA" id="ARBA00048540"/>
    </source>
</evidence>
<sequence length="299" mass="31019">MTTRTWSDWSCTVRAVVAGGPAVADGAAGIVRDLMADVDRAVSRFRADSELEHVNDVAPRLVPVRPLTLTLVAVALDAARHTDGAVDPTVGHHLVRWGYDADIDSVGGGDVLPAGARADWQRVVVDLDLGRVGVPRGLRLDLGATAKAWTADTAARRIAARYRCPALVEIGGDVAAAGTPDEPWSVWVAETAGGPGEIVGLAHGGLATSSTTVRRWRTAAGAAHHVIDPRTGAPARGAIRTATVWAPSCVEANTLSTAALVWGASTAARFEPAGVTARLVDDSGSARYLGAWPAKERAA</sequence>
<dbReference type="InterPro" id="IPR003374">
    <property type="entry name" value="ApbE-like_sf"/>
</dbReference>
<protein>
    <recommendedName>
        <fullName evidence="3">FAD:protein FMN transferase</fullName>
        <ecNumber evidence="2">2.7.1.180</ecNumber>
    </recommendedName>
    <alternativeName>
        <fullName evidence="9">Flavin transferase</fullName>
    </alternativeName>
</protein>
<dbReference type="Proteomes" id="UP000473525">
    <property type="component" value="Unassembled WGS sequence"/>
</dbReference>
<proteinExistence type="predicted"/>
<keyword evidence="7" id="KW-0274">FAD</keyword>
<evidence type="ECO:0000256" key="5">
    <source>
        <dbReference type="ARBA" id="ARBA00022679"/>
    </source>
</evidence>
<evidence type="ECO:0000256" key="6">
    <source>
        <dbReference type="ARBA" id="ARBA00022723"/>
    </source>
</evidence>
<dbReference type="InterPro" id="IPR024932">
    <property type="entry name" value="ApbE"/>
</dbReference>
<evidence type="ECO:0000256" key="3">
    <source>
        <dbReference type="ARBA" id="ARBA00016337"/>
    </source>
</evidence>
<dbReference type="Gene3D" id="3.10.520.10">
    <property type="entry name" value="ApbE-like domains"/>
    <property type="match status" value="1"/>
</dbReference>
<dbReference type="Pfam" id="PF02424">
    <property type="entry name" value="ApbE"/>
    <property type="match status" value="1"/>
</dbReference>
<evidence type="ECO:0000256" key="1">
    <source>
        <dbReference type="ARBA" id="ARBA00001946"/>
    </source>
</evidence>
<gene>
    <name evidence="11" type="ORF">GON03_17535</name>
</gene>
<keyword evidence="6" id="KW-0479">Metal-binding</keyword>
<comment type="caution">
    <text evidence="11">The sequence shown here is derived from an EMBL/GenBank/DDBJ whole genome shotgun (WGS) entry which is preliminary data.</text>
</comment>
<evidence type="ECO:0000256" key="8">
    <source>
        <dbReference type="ARBA" id="ARBA00022842"/>
    </source>
</evidence>